<organism evidence="3">
    <name type="scientific">Magnetococcus massalia (strain MO-1)</name>
    <dbReference type="NCBI Taxonomy" id="451514"/>
    <lineage>
        <taxon>Bacteria</taxon>
        <taxon>Pseudomonadati</taxon>
        <taxon>Pseudomonadota</taxon>
        <taxon>Magnetococcia</taxon>
        <taxon>Magnetococcales</taxon>
        <taxon>Magnetococcaceae</taxon>
        <taxon>Magnetococcus</taxon>
    </lineage>
</organism>
<sequence>MKTYISMAKRLAVMLLTALVVTGCANPRYPDTYPIVSTPSEKFSKQGDAILDASYDAADAMVENLGDRFPHRFPIVVGSFVNGNDFNNTTALGRLTASQMAARLTQAGYTVTEIKLRQELLMQPKRGEFVLTRELDKIAKEMRVEAILAGTYTEARNRVYFNTKLIRIKDRATLAAQDFSIGKSSNVRVLLNPKSRM</sequence>
<dbReference type="InterPro" id="IPR014549">
    <property type="entry name" value="FlgO"/>
</dbReference>
<protein>
    <recommendedName>
        <fullName evidence="2">FlgO domain-containing protein</fullName>
    </recommendedName>
</protein>
<feature type="domain" description="FlgO" evidence="2">
    <location>
        <begin position="55"/>
        <end position="184"/>
    </location>
</feature>
<dbReference type="PIRSF" id="PIRSF028688">
    <property type="entry name" value="UCP_imp_028688"/>
    <property type="match status" value="1"/>
</dbReference>
<dbReference type="AlphaFoldDB" id="A0A1S7LJI5"/>
<name>A0A1S7LJI5_MAGMO</name>
<dbReference type="PROSITE" id="PS51257">
    <property type="entry name" value="PROKAR_LIPOPROTEIN"/>
    <property type="match status" value="1"/>
</dbReference>
<proteinExistence type="predicted"/>
<dbReference type="EMBL" id="LO017727">
    <property type="protein sequence ID" value="CRH06324.1"/>
    <property type="molecule type" value="Genomic_DNA"/>
</dbReference>
<evidence type="ECO:0000259" key="2">
    <source>
        <dbReference type="Pfam" id="PF17680"/>
    </source>
</evidence>
<dbReference type="InterPro" id="IPR041215">
    <property type="entry name" value="FlgO_dom"/>
</dbReference>
<feature type="signal peptide" evidence="1">
    <location>
        <begin position="1"/>
        <end position="25"/>
    </location>
</feature>
<evidence type="ECO:0000256" key="1">
    <source>
        <dbReference type="SAM" id="SignalP"/>
    </source>
</evidence>
<reference evidence="3" key="1">
    <citation type="submission" date="2015-04" db="EMBL/GenBank/DDBJ databases">
        <authorList>
            <person name="Syromyatnikov M.Y."/>
            <person name="Popov V.N."/>
        </authorList>
    </citation>
    <scope>NUCLEOTIDE SEQUENCE</scope>
    <source>
        <strain evidence="3">MO-1</strain>
    </source>
</reference>
<keyword evidence="1" id="KW-0732">Signal</keyword>
<dbReference type="Pfam" id="PF17680">
    <property type="entry name" value="FlgO"/>
    <property type="match status" value="1"/>
</dbReference>
<evidence type="ECO:0000313" key="3">
    <source>
        <dbReference type="EMBL" id="CRH06324.1"/>
    </source>
</evidence>
<gene>
    <name evidence="3" type="ORF">MAGMO_2157</name>
</gene>
<feature type="chain" id="PRO_5010572948" description="FlgO domain-containing protein" evidence="1">
    <location>
        <begin position="26"/>
        <end position="197"/>
    </location>
</feature>
<accession>A0A1S7LJI5</accession>